<dbReference type="EMBL" id="CP155447">
    <property type="protein sequence ID" value="XBH08059.1"/>
    <property type="molecule type" value="Genomic_DNA"/>
</dbReference>
<sequence length="295" mass="32729">MRQMWDNGTLINIHKKELLRSLIDKVVLHRPAADKCEARIIWKGGDWTTALLDLPVVTYAEMEKGEELIDEVVRRAQAGESDQQIAAELTAAGYHAPLKRRLGVESVRRIREKHGVSARRTEFQRHGLPGWISLGQAVRRLGEHTSWAYYLIRQGRLQIERDPEIGLYLVPDRKKPLKELKELLRGQRFSLIVERRSSCSTIEALPHVDRLGGDPDPHALGARVGGDHAVASAASRARTSSATRPAVIEPGSRNSRPPRNSMTRPASDAVSLGRSSRTITGTNAGGAADRWASRS</sequence>
<feature type="compositionally biased region" description="Low complexity" evidence="1">
    <location>
        <begin position="229"/>
        <end position="247"/>
    </location>
</feature>
<organism evidence="2">
    <name type="scientific">Singulisphaera sp. Ch08</name>
    <dbReference type="NCBI Taxonomy" id="3120278"/>
    <lineage>
        <taxon>Bacteria</taxon>
        <taxon>Pseudomonadati</taxon>
        <taxon>Planctomycetota</taxon>
        <taxon>Planctomycetia</taxon>
        <taxon>Isosphaerales</taxon>
        <taxon>Isosphaeraceae</taxon>
        <taxon>Singulisphaera</taxon>
    </lineage>
</organism>
<evidence type="ECO:0000256" key="1">
    <source>
        <dbReference type="SAM" id="MobiDB-lite"/>
    </source>
</evidence>
<feature type="compositionally biased region" description="Polar residues" evidence="1">
    <location>
        <begin position="252"/>
        <end position="264"/>
    </location>
</feature>
<feature type="region of interest" description="Disordered" evidence="1">
    <location>
        <begin position="228"/>
        <end position="295"/>
    </location>
</feature>
<evidence type="ECO:0000313" key="2">
    <source>
        <dbReference type="EMBL" id="XBH08059.1"/>
    </source>
</evidence>
<gene>
    <name evidence="2" type="ORF">V5E97_19085</name>
</gene>
<accession>A0AAU7CRI8</accession>
<dbReference type="AlphaFoldDB" id="A0AAU7CRI8"/>
<reference evidence="2" key="1">
    <citation type="submission" date="2024-05" db="EMBL/GenBank/DDBJ databases">
        <title>Planctomycetes of the genus Singulisphaera possess chitinolytic capabilities.</title>
        <authorList>
            <person name="Ivanova A."/>
        </authorList>
    </citation>
    <scope>NUCLEOTIDE SEQUENCE</scope>
    <source>
        <strain evidence="2">Ch08T</strain>
    </source>
</reference>
<name>A0AAU7CRI8_9BACT</name>
<feature type="compositionally biased region" description="Polar residues" evidence="1">
    <location>
        <begin position="273"/>
        <end position="282"/>
    </location>
</feature>
<proteinExistence type="predicted"/>
<protein>
    <submittedName>
        <fullName evidence="2">Uncharacterized protein</fullName>
    </submittedName>
</protein>